<proteinExistence type="predicted"/>
<dbReference type="AlphaFoldDB" id="A0A8S9SP50"/>
<dbReference type="Proteomes" id="UP000712600">
    <property type="component" value="Unassembled WGS sequence"/>
</dbReference>
<comment type="caution">
    <text evidence="1">The sequence shown here is derived from an EMBL/GenBank/DDBJ whole genome shotgun (WGS) entry which is preliminary data.</text>
</comment>
<protein>
    <submittedName>
        <fullName evidence="1">Uncharacterized protein</fullName>
    </submittedName>
</protein>
<accession>A0A8S9SP50</accession>
<organism evidence="1 2">
    <name type="scientific">Brassica cretica</name>
    <name type="common">Mustard</name>
    <dbReference type="NCBI Taxonomy" id="69181"/>
    <lineage>
        <taxon>Eukaryota</taxon>
        <taxon>Viridiplantae</taxon>
        <taxon>Streptophyta</taxon>
        <taxon>Embryophyta</taxon>
        <taxon>Tracheophyta</taxon>
        <taxon>Spermatophyta</taxon>
        <taxon>Magnoliopsida</taxon>
        <taxon>eudicotyledons</taxon>
        <taxon>Gunneridae</taxon>
        <taxon>Pentapetalae</taxon>
        <taxon>rosids</taxon>
        <taxon>malvids</taxon>
        <taxon>Brassicales</taxon>
        <taxon>Brassicaceae</taxon>
        <taxon>Brassiceae</taxon>
        <taxon>Brassica</taxon>
    </lineage>
</organism>
<evidence type="ECO:0000313" key="1">
    <source>
        <dbReference type="EMBL" id="KAF3602659.1"/>
    </source>
</evidence>
<name>A0A8S9SP50_BRACR</name>
<evidence type="ECO:0000313" key="2">
    <source>
        <dbReference type="Proteomes" id="UP000712600"/>
    </source>
</evidence>
<sequence>MADEGWRVHSISRASLCDLVHRIQTSSGRSPPPQLEVASPGGVRGLELKDPGREGLEWKSREQVHLSILGAIVLSFFVGRGLDCVEKILRCVDFLGGGEGGYESVLYSLYPQMPSHLMLFIHVSWGELLMIVEGSSSMSGGEMCK</sequence>
<gene>
    <name evidence="1" type="ORF">F2Q69_00038409</name>
</gene>
<dbReference type="EMBL" id="QGKX02000004">
    <property type="protein sequence ID" value="KAF3602659.1"/>
    <property type="molecule type" value="Genomic_DNA"/>
</dbReference>
<reference evidence="1" key="1">
    <citation type="submission" date="2019-12" db="EMBL/GenBank/DDBJ databases">
        <title>Genome sequencing and annotation of Brassica cretica.</title>
        <authorList>
            <person name="Studholme D.J."/>
            <person name="Sarris P."/>
        </authorList>
    </citation>
    <scope>NUCLEOTIDE SEQUENCE</scope>
    <source>
        <strain evidence="1">PFS-109/04</strain>
        <tissue evidence="1">Leaf</tissue>
    </source>
</reference>